<proteinExistence type="predicted"/>
<gene>
    <name evidence="2" type="ORF">TM448A00282_0041</name>
    <name evidence="3" type="ORF">TM448B00260_0046</name>
</gene>
<sequence length="93" mass="10731">MTQHIKAERIRQQNAARQQARRDRRQLRREQVGAEKIKFEIYGGTRRDLDAMQQIGGYTETGEAITLAIRYMAAMARRDPAAFAEAMNPRNPL</sequence>
<organism evidence="2">
    <name type="scientific">viral metagenome</name>
    <dbReference type="NCBI Taxonomy" id="1070528"/>
    <lineage>
        <taxon>unclassified sequences</taxon>
        <taxon>metagenomes</taxon>
        <taxon>organismal metagenomes</taxon>
    </lineage>
</organism>
<protein>
    <submittedName>
        <fullName evidence="2">Uncharacterized protein</fullName>
    </submittedName>
</protein>
<dbReference type="EMBL" id="MT144603">
    <property type="protein sequence ID" value="QJH94642.1"/>
    <property type="molecule type" value="Genomic_DNA"/>
</dbReference>
<feature type="compositionally biased region" description="Basic and acidic residues" evidence="1">
    <location>
        <begin position="1"/>
        <end position="11"/>
    </location>
</feature>
<dbReference type="EMBL" id="MT143997">
    <property type="protein sequence ID" value="QJA45807.1"/>
    <property type="molecule type" value="Genomic_DNA"/>
</dbReference>
<accession>A0A6H1ZEJ8</accession>
<evidence type="ECO:0000313" key="3">
    <source>
        <dbReference type="EMBL" id="QJH94642.1"/>
    </source>
</evidence>
<reference evidence="2" key="1">
    <citation type="submission" date="2020-03" db="EMBL/GenBank/DDBJ databases">
        <title>The deep terrestrial virosphere.</title>
        <authorList>
            <person name="Holmfeldt K."/>
            <person name="Nilsson E."/>
            <person name="Simone D."/>
            <person name="Lopez-Fernandez M."/>
            <person name="Wu X."/>
            <person name="de Brujin I."/>
            <person name="Lundin D."/>
            <person name="Andersson A."/>
            <person name="Bertilsson S."/>
            <person name="Dopson M."/>
        </authorList>
    </citation>
    <scope>NUCLEOTIDE SEQUENCE</scope>
    <source>
        <strain evidence="2">TM448A00282</strain>
        <strain evidence="3">TM448B00260</strain>
    </source>
</reference>
<evidence type="ECO:0000256" key="1">
    <source>
        <dbReference type="SAM" id="MobiDB-lite"/>
    </source>
</evidence>
<feature type="region of interest" description="Disordered" evidence="1">
    <location>
        <begin position="1"/>
        <end position="29"/>
    </location>
</feature>
<dbReference type="AlphaFoldDB" id="A0A6H1ZEJ8"/>
<name>A0A6H1ZEJ8_9ZZZZ</name>
<evidence type="ECO:0000313" key="2">
    <source>
        <dbReference type="EMBL" id="QJA45807.1"/>
    </source>
</evidence>